<keyword evidence="1" id="KW-1133">Transmembrane helix</keyword>
<proteinExistence type="predicted"/>
<feature type="transmembrane region" description="Helical" evidence="1">
    <location>
        <begin position="90"/>
        <end position="108"/>
    </location>
</feature>
<reference evidence="2" key="5">
    <citation type="journal article" date="2021" name="G3 (Bethesda)">
        <title>Aegilops tauschii genome assembly Aet v5.0 features greater sequence contiguity and improved annotation.</title>
        <authorList>
            <person name="Wang L."/>
            <person name="Zhu T."/>
            <person name="Rodriguez J.C."/>
            <person name="Deal K.R."/>
            <person name="Dubcovsky J."/>
            <person name="McGuire P.E."/>
            <person name="Lux T."/>
            <person name="Spannagl M."/>
            <person name="Mayer K.F.X."/>
            <person name="Baldrich P."/>
            <person name="Meyers B.C."/>
            <person name="Huo N."/>
            <person name="Gu Y.Q."/>
            <person name="Zhou H."/>
            <person name="Devos K.M."/>
            <person name="Bennetzen J.L."/>
            <person name="Unver T."/>
            <person name="Budak H."/>
            <person name="Gulick P.J."/>
            <person name="Galiba G."/>
            <person name="Kalapos B."/>
            <person name="Nelson D.R."/>
            <person name="Li P."/>
            <person name="You F.M."/>
            <person name="Luo M.C."/>
            <person name="Dvorak J."/>
        </authorList>
    </citation>
    <scope>NUCLEOTIDE SEQUENCE [LARGE SCALE GENOMIC DNA]</scope>
    <source>
        <strain evidence="2">cv. AL8/78</strain>
    </source>
</reference>
<evidence type="ECO:0000313" key="2">
    <source>
        <dbReference type="EnsemblPlants" id="AET6Gv20392500.11"/>
    </source>
</evidence>
<reference evidence="3" key="2">
    <citation type="journal article" date="2017" name="Nat. Plants">
        <title>The Aegilops tauschii genome reveals multiple impacts of transposons.</title>
        <authorList>
            <person name="Zhao G."/>
            <person name="Zou C."/>
            <person name="Li K."/>
            <person name="Wang K."/>
            <person name="Li T."/>
            <person name="Gao L."/>
            <person name="Zhang X."/>
            <person name="Wang H."/>
            <person name="Yang Z."/>
            <person name="Liu X."/>
            <person name="Jiang W."/>
            <person name="Mao L."/>
            <person name="Kong X."/>
            <person name="Jiao Y."/>
            <person name="Jia J."/>
        </authorList>
    </citation>
    <scope>NUCLEOTIDE SEQUENCE [LARGE SCALE GENOMIC DNA]</scope>
    <source>
        <strain evidence="3">cv. AL8/78</strain>
    </source>
</reference>
<dbReference type="AlphaFoldDB" id="A0A453NJ88"/>
<accession>A0A453NJ88</accession>
<keyword evidence="3" id="KW-1185">Reference proteome</keyword>
<sequence length="140" mass="16739">HPRRGGDYQFPPESLTYRLNSDICIVDEIRVRPYQAFFQDGDPIYSSKMVRFRMGHYKLPRGSETFVMDDYENKMVNADEKYTWTYTSPAFPMLQVSWCILLLLIYIYRLMGKFYDETPHSYFFQSKNSYIPLSQNFSCL</sequence>
<evidence type="ECO:0000256" key="1">
    <source>
        <dbReference type="SAM" id="Phobius"/>
    </source>
</evidence>
<reference evidence="2" key="3">
    <citation type="journal article" date="2017" name="Nature">
        <title>Genome sequence of the progenitor of the wheat D genome Aegilops tauschii.</title>
        <authorList>
            <person name="Luo M.C."/>
            <person name="Gu Y.Q."/>
            <person name="Puiu D."/>
            <person name="Wang H."/>
            <person name="Twardziok S.O."/>
            <person name="Deal K.R."/>
            <person name="Huo N."/>
            <person name="Zhu T."/>
            <person name="Wang L."/>
            <person name="Wang Y."/>
            <person name="McGuire P.E."/>
            <person name="Liu S."/>
            <person name="Long H."/>
            <person name="Ramasamy R.K."/>
            <person name="Rodriguez J.C."/>
            <person name="Van S.L."/>
            <person name="Yuan L."/>
            <person name="Wang Z."/>
            <person name="Xia Z."/>
            <person name="Xiao L."/>
            <person name="Anderson O.D."/>
            <person name="Ouyang S."/>
            <person name="Liang Y."/>
            <person name="Zimin A.V."/>
            <person name="Pertea G."/>
            <person name="Qi P."/>
            <person name="Bennetzen J.L."/>
            <person name="Dai X."/>
            <person name="Dawson M.W."/>
            <person name="Muller H.G."/>
            <person name="Kugler K."/>
            <person name="Rivarola-Duarte L."/>
            <person name="Spannagl M."/>
            <person name="Mayer K.F.X."/>
            <person name="Lu F.H."/>
            <person name="Bevan M.W."/>
            <person name="Leroy P."/>
            <person name="Li P."/>
            <person name="You F.M."/>
            <person name="Sun Q."/>
            <person name="Liu Z."/>
            <person name="Lyons E."/>
            <person name="Wicker T."/>
            <person name="Salzberg S.L."/>
            <person name="Devos K.M."/>
            <person name="Dvorak J."/>
        </authorList>
    </citation>
    <scope>NUCLEOTIDE SEQUENCE [LARGE SCALE GENOMIC DNA]</scope>
    <source>
        <strain evidence="2">cv. AL8/78</strain>
    </source>
</reference>
<keyword evidence="1" id="KW-0472">Membrane</keyword>
<protein>
    <submittedName>
        <fullName evidence="2">Uncharacterized protein</fullName>
    </submittedName>
</protein>
<dbReference type="Gramene" id="AET6Gv20392500.11">
    <property type="protein sequence ID" value="AET6Gv20392500.11"/>
    <property type="gene ID" value="AET6Gv20392500"/>
</dbReference>
<dbReference type="InterPro" id="IPR055336">
    <property type="entry name" value="At4g00755-like"/>
</dbReference>
<reference evidence="2" key="4">
    <citation type="submission" date="2019-03" db="UniProtKB">
        <authorList>
            <consortium name="EnsemblPlants"/>
        </authorList>
    </citation>
    <scope>IDENTIFICATION</scope>
</reference>
<dbReference type="PANTHER" id="PTHR39741">
    <property type="entry name" value="F-BOX DOMAIN CONTAINING PROTEIN, EXPRESSED"/>
    <property type="match status" value="1"/>
</dbReference>
<organism evidence="2 3">
    <name type="scientific">Aegilops tauschii subsp. strangulata</name>
    <name type="common">Goatgrass</name>
    <dbReference type="NCBI Taxonomy" id="200361"/>
    <lineage>
        <taxon>Eukaryota</taxon>
        <taxon>Viridiplantae</taxon>
        <taxon>Streptophyta</taxon>
        <taxon>Embryophyta</taxon>
        <taxon>Tracheophyta</taxon>
        <taxon>Spermatophyta</taxon>
        <taxon>Magnoliopsida</taxon>
        <taxon>Liliopsida</taxon>
        <taxon>Poales</taxon>
        <taxon>Poaceae</taxon>
        <taxon>BOP clade</taxon>
        <taxon>Pooideae</taxon>
        <taxon>Triticodae</taxon>
        <taxon>Triticeae</taxon>
        <taxon>Triticinae</taxon>
        <taxon>Aegilops</taxon>
    </lineage>
</organism>
<keyword evidence="1" id="KW-0812">Transmembrane</keyword>
<evidence type="ECO:0000313" key="3">
    <source>
        <dbReference type="Proteomes" id="UP000015105"/>
    </source>
</evidence>
<dbReference type="Proteomes" id="UP000015105">
    <property type="component" value="Chromosome 6D"/>
</dbReference>
<dbReference type="PANTHER" id="PTHR39741:SF19">
    <property type="entry name" value="F-BOX DOMAIN-CONTAINING PROTEIN"/>
    <property type="match status" value="1"/>
</dbReference>
<dbReference type="EnsemblPlants" id="AET6Gv20392500.11">
    <property type="protein sequence ID" value="AET6Gv20392500.11"/>
    <property type="gene ID" value="AET6Gv20392500"/>
</dbReference>
<name>A0A453NJ88_AEGTS</name>
<reference evidence="3" key="1">
    <citation type="journal article" date="2014" name="Science">
        <title>Ancient hybridizations among the ancestral genomes of bread wheat.</title>
        <authorList>
            <consortium name="International Wheat Genome Sequencing Consortium,"/>
            <person name="Marcussen T."/>
            <person name="Sandve S.R."/>
            <person name="Heier L."/>
            <person name="Spannagl M."/>
            <person name="Pfeifer M."/>
            <person name="Jakobsen K.S."/>
            <person name="Wulff B.B."/>
            <person name="Steuernagel B."/>
            <person name="Mayer K.F."/>
            <person name="Olsen O.A."/>
        </authorList>
    </citation>
    <scope>NUCLEOTIDE SEQUENCE [LARGE SCALE GENOMIC DNA]</scope>
    <source>
        <strain evidence="3">cv. AL8/78</strain>
    </source>
</reference>